<accession>A0A4Y7QJC0</accession>
<dbReference type="Proteomes" id="UP000294933">
    <property type="component" value="Unassembled WGS sequence"/>
</dbReference>
<evidence type="ECO:0000313" key="2">
    <source>
        <dbReference type="Proteomes" id="UP000294933"/>
    </source>
</evidence>
<dbReference type="AlphaFoldDB" id="A0A4Y7QJC0"/>
<reference evidence="1 2" key="1">
    <citation type="submission" date="2018-06" db="EMBL/GenBank/DDBJ databases">
        <title>A transcriptomic atlas of mushroom development highlights an independent origin of complex multicellularity.</title>
        <authorList>
            <consortium name="DOE Joint Genome Institute"/>
            <person name="Krizsan K."/>
            <person name="Almasi E."/>
            <person name="Merenyi Z."/>
            <person name="Sahu N."/>
            <person name="Viragh M."/>
            <person name="Koszo T."/>
            <person name="Mondo S."/>
            <person name="Kiss B."/>
            <person name="Balint B."/>
            <person name="Kues U."/>
            <person name="Barry K."/>
            <person name="Hegedus J.C."/>
            <person name="Henrissat B."/>
            <person name="Johnson J."/>
            <person name="Lipzen A."/>
            <person name="Ohm R."/>
            <person name="Nagy I."/>
            <person name="Pangilinan J."/>
            <person name="Yan J."/>
            <person name="Xiong Y."/>
            <person name="Grigoriev I.V."/>
            <person name="Hibbett D.S."/>
            <person name="Nagy L.G."/>
        </authorList>
    </citation>
    <scope>NUCLEOTIDE SEQUENCE [LARGE SCALE GENOMIC DNA]</scope>
    <source>
        <strain evidence="1 2">SZMC22713</strain>
    </source>
</reference>
<name>A0A4Y7QJC0_9AGAM</name>
<evidence type="ECO:0000313" key="1">
    <source>
        <dbReference type="EMBL" id="TDL27744.1"/>
    </source>
</evidence>
<protein>
    <submittedName>
        <fullName evidence="1">Uncharacterized protein</fullName>
    </submittedName>
</protein>
<proteinExistence type="predicted"/>
<dbReference type="EMBL" id="ML170158">
    <property type="protein sequence ID" value="TDL27744.1"/>
    <property type="molecule type" value="Genomic_DNA"/>
</dbReference>
<keyword evidence="2" id="KW-1185">Reference proteome</keyword>
<dbReference type="VEuPathDB" id="FungiDB:BD410DRAFT_869202"/>
<dbReference type="OrthoDB" id="27483at2759"/>
<organism evidence="1 2">
    <name type="scientific">Rickenella mellea</name>
    <dbReference type="NCBI Taxonomy" id="50990"/>
    <lineage>
        <taxon>Eukaryota</taxon>
        <taxon>Fungi</taxon>
        <taxon>Dikarya</taxon>
        <taxon>Basidiomycota</taxon>
        <taxon>Agaricomycotina</taxon>
        <taxon>Agaricomycetes</taxon>
        <taxon>Hymenochaetales</taxon>
        <taxon>Rickenellaceae</taxon>
        <taxon>Rickenella</taxon>
    </lineage>
</organism>
<gene>
    <name evidence="1" type="ORF">BD410DRAFT_869202</name>
</gene>
<sequence length="121" mass="13771">MCDRALDTTDEQVEDMKEELINHYKGQIIHASKEILEGYRGDTLEWDSKVEWITPMKSTTQLSSTYIAYGSEASLGHIYGDVSLIVYIGVPGDRLNASSIEAFDYKTEYKVRSSKRKRVAK</sequence>